<dbReference type="Proteomes" id="UP000626844">
    <property type="component" value="Unassembled WGS sequence"/>
</dbReference>
<dbReference type="Gene3D" id="3.20.20.150">
    <property type="entry name" value="Divalent-metal-dependent TIM barrel enzymes"/>
    <property type="match status" value="1"/>
</dbReference>
<dbReference type="GO" id="GO:0016853">
    <property type="term" value="F:isomerase activity"/>
    <property type="evidence" value="ECO:0007669"/>
    <property type="project" value="UniProtKB-KW"/>
</dbReference>
<protein>
    <submittedName>
        <fullName evidence="3">Sugar phosphate isomerase/epimerase</fullName>
    </submittedName>
</protein>
<name>A0A926NH85_9BACI</name>
<sequence length="287" mass="32388">MKLGVSSYSFYSALQSGEMTIVDAIHWIKANNGEHIEIVPIGFTLDDNDSLIADIVKHTKEVGIEISNYAVEANFVDKNERQFQDELENLKRQVDIANRLGVKRMRHDVASRPRNNTSIIQFERDLPIIVEVCKEIADYAAEYGIITSIENHGYHVQHADRVNKIVHLVDRDNFRTTLDVGNFLCVDEDPLSSVIRNLSIASMVHVKDFYIRPFSHNPGDGFFQTTTGNYLRGAIVGHGDVDIPGIVKVMQSSGYDGHISLEFEGMEECKNAIKIGLDNIRRIWNGK</sequence>
<keyword evidence="3" id="KW-0413">Isomerase</keyword>
<dbReference type="RefSeq" id="WP_191158626.1">
    <property type="nucleotide sequence ID" value="NZ_JACXAI010000015.1"/>
</dbReference>
<evidence type="ECO:0000313" key="4">
    <source>
        <dbReference type="Proteomes" id="UP000626844"/>
    </source>
</evidence>
<accession>A0A926NH85</accession>
<keyword evidence="1" id="KW-0175">Coiled coil</keyword>
<dbReference type="EMBL" id="JACXAI010000015">
    <property type="protein sequence ID" value="MBD1381025.1"/>
    <property type="molecule type" value="Genomic_DNA"/>
</dbReference>
<proteinExistence type="predicted"/>
<dbReference type="InterPro" id="IPR036237">
    <property type="entry name" value="Xyl_isomerase-like_sf"/>
</dbReference>
<reference evidence="3" key="1">
    <citation type="submission" date="2020-09" db="EMBL/GenBank/DDBJ databases">
        <title>A novel bacterium of genus Bacillus, isolated from South China Sea.</title>
        <authorList>
            <person name="Huang H."/>
            <person name="Mo K."/>
            <person name="Hu Y."/>
        </authorList>
    </citation>
    <scope>NUCLEOTIDE SEQUENCE</scope>
    <source>
        <strain evidence="3">IB182487</strain>
    </source>
</reference>
<dbReference type="InterPro" id="IPR050312">
    <property type="entry name" value="IolE/XylAMocC-like"/>
</dbReference>
<dbReference type="PANTHER" id="PTHR12110:SF53">
    <property type="entry name" value="BLR5974 PROTEIN"/>
    <property type="match status" value="1"/>
</dbReference>
<evidence type="ECO:0000313" key="3">
    <source>
        <dbReference type="EMBL" id="MBD1381025.1"/>
    </source>
</evidence>
<organism evidence="3 4">
    <name type="scientific">Metabacillus arenae</name>
    <dbReference type="NCBI Taxonomy" id="2771434"/>
    <lineage>
        <taxon>Bacteria</taxon>
        <taxon>Bacillati</taxon>
        <taxon>Bacillota</taxon>
        <taxon>Bacilli</taxon>
        <taxon>Bacillales</taxon>
        <taxon>Bacillaceae</taxon>
        <taxon>Metabacillus</taxon>
    </lineage>
</organism>
<evidence type="ECO:0000259" key="2">
    <source>
        <dbReference type="Pfam" id="PF01261"/>
    </source>
</evidence>
<gene>
    <name evidence="3" type="ORF">IC621_12355</name>
</gene>
<dbReference type="Pfam" id="PF01261">
    <property type="entry name" value="AP_endonuc_2"/>
    <property type="match status" value="1"/>
</dbReference>
<dbReference type="SUPFAM" id="SSF51658">
    <property type="entry name" value="Xylose isomerase-like"/>
    <property type="match status" value="1"/>
</dbReference>
<feature type="domain" description="Xylose isomerase-like TIM barrel" evidence="2">
    <location>
        <begin position="30"/>
        <end position="281"/>
    </location>
</feature>
<evidence type="ECO:0000256" key="1">
    <source>
        <dbReference type="SAM" id="Coils"/>
    </source>
</evidence>
<dbReference type="AlphaFoldDB" id="A0A926NH85"/>
<dbReference type="PANTHER" id="PTHR12110">
    <property type="entry name" value="HYDROXYPYRUVATE ISOMERASE"/>
    <property type="match status" value="1"/>
</dbReference>
<keyword evidence="4" id="KW-1185">Reference proteome</keyword>
<comment type="caution">
    <text evidence="3">The sequence shown here is derived from an EMBL/GenBank/DDBJ whole genome shotgun (WGS) entry which is preliminary data.</text>
</comment>
<feature type="coiled-coil region" evidence="1">
    <location>
        <begin position="73"/>
        <end position="100"/>
    </location>
</feature>
<dbReference type="InterPro" id="IPR013022">
    <property type="entry name" value="Xyl_isomerase-like_TIM-brl"/>
</dbReference>